<organism evidence="2 3">
    <name type="scientific">Cryptosporangium japonicum</name>
    <dbReference type="NCBI Taxonomy" id="80872"/>
    <lineage>
        <taxon>Bacteria</taxon>
        <taxon>Bacillati</taxon>
        <taxon>Actinomycetota</taxon>
        <taxon>Actinomycetes</taxon>
        <taxon>Cryptosporangiales</taxon>
        <taxon>Cryptosporangiaceae</taxon>
        <taxon>Cryptosporangium</taxon>
    </lineage>
</organism>
<dbReference type="PANTHER" id="PTHR33164:SF43">
    <property type="entry name" value="HTH-TYPE TRANSCRIPTIONAL REPRESSOR YETL"/>
    <property type="match status" value="1"/>
</dbReference>
<dbReference type="InterPro" id="IPR036388">
    <property type="entry name" value="WH-like_DNA-bd_sf"/>
</dbReference>
<dbReference type="PANTHER" id="PTHR33164">
    <property type="entry name" value="TRANSCRIPTIONAL REGULATOR, MARR FAMILY"/>
    <property type="match status" value="1"/>
</dbReference>
<dbReference type="SMART" id="SM00347">
    <property type="entry name" value="HTH_MARR"/>
    <property type="match status" value="1"/>
</dbReference>
<comment type="caution">
    <text evidence="2">The sequence shown here is derived from an EMBL/GenBank/DDBJ whole genome shotgun (WGS) entry which is preliminary data.</text>
</comment>
<dbReference type="Proteomes" id="UP001500967">
    <property type="component" value="Unassembled WGS sequence"/>
</dbReference>
<dbReference type="EMBL" id="BAAAGX010000014">
    <property type="protein sequence ID" value="GAA0247283.1"/>
    <property type="molecule type" value="Genomic_DNA"/>
</dbReference>
<keyword evidence="3" id="KW-1185">Reference proteome</keyword>
<dbReference type="PROSITE" id="PS50995">
    <property type="entry name" value="HTH_MARR_2"/>
    <property type="match status" value="1"/>
</dbReference>
<name>A0ABN0UDT8_9ACTN</name>
<dbReference type="InterPro" id="IPR000835">
    <property type="entry name" value="HTH_MarR-typ"/>
</dbReference>
<accession>A0ABN0UDT8</accession>
<dbReference type="RefSeq" id="WP_344649954.1">
    <property type="nucleotide sequence ID" value="NZ_BAAAGX010000014.1"/>
</dbReference>
<dbReference type="Pfam" id="PF12802">
    <property type="entry name" value="MarR_2"/>
    <property type="match status" value="1"/>
</dbReference>
<evidence type="ECO:0000313" key="2">
    <source>
        <dbReference type="EMBL" id="GAA0247283.1"/>
    </source>
</evidence>
<dbReference type="InterPro" id="IPR039422">
    <property type="entry name" value="MarR/SlyA-like"/>
</dbReference>
<gene>
    <name evidence="2" type="ORF">GCM10009539_35730</name>
</gene>
<protein>
    <recommendedName>
        <fullName evidence="1">HTH marR-type domain-containing protein</fullName>
    </recommendedName>
</protein>
<feature type="domain" description="HTH marR-type" evidence="1">
    <location>
        <begin position="6"/>
        <end position="136"/>
    </location>
</feature>
<dbReference type="PRINTS" id="PR00598">
    <property type="entry name" value="HTHMARR"/>
</dbReference>
<dbReference type="InterPro" id="IPR036390">
    <property type="entry name" value="WH_DNA-bd_sf"/>
</dbReference>
<evidence type="ECO:0000313" key="3">
    <source>
        <dbReference type="Proteomes" id="UP001500967"/>
    </source>
</evidence>
<evidence type="ECO:0000259" key="1">
    <source>
        <dbReference type="PROSITE" id="PS50995"/>
    </source>
</evidence>
<dbReference type="Gene3D" id="1.10.10.10">
    <property type="entry name" value="Winged helix-like DNA-binding domain superfamily/Winged helix DNA-binding domain"/>
    <property type="match status" value="1"/>
</dbReference>
<reference evidence="2 3" key="1">
    <citation type="journal article" date="2019" name="Int. J. Syst. Evol. Microbiol.">
        <title>The Global Catalogue of Microorganisms (GCM) 10K type strain sequencing project: providing services to taxonomists for standard genome sequencing and annotation.</title>
        <authorList>
            <consortium name="The Broad Institute Genomics Platform"/>
            <consortium name="The Broad Institute Genome Sequencing Center for Infectious Disease"/>
            <person name="Wu L."/>
            <person name="Ma J."/>
        </authorList>
    </citation>
    <scope>NUCLEOTIDE SEQUENCE [LARGE SCALE GENOMIC DNA]</scope>
    <source>
        <strain evidence="2 3">JCM 10425</strain>
    </source>
</reference>
<dbReference type="SUPFAM" id="SSF46785">
    <property type="entry name" value="Winged helix' DNA-binding domain"/>
    <property type="match status" value="1"/>
</dbReference>
<proteinExistence type="predicted"/>
<sequence>MADDDSAQLWKLNQRLLTRVMNAAEPQLAALGIETKEFFVLDEVDTCRYPAELAAKLMLPKASITTYLRNLVAAGLVRREIDEGDLRRHRLATTPRGREVLERALAALAGEFTTMMSRLDAHERAEFRRTLLKLLDTGSDVEGDRRGP</sequence>